<dbReference type="AlphaFoldDB" id="A0A3M0G2W0"/>
<feature type="domain" description="Gliding motility protein GldL-like N-terminal" evidence="2">
    <location>
        <begin position="14"/>
        <end position="44"/>
    </location>
</feature>
<protein>
    <submittedName>
        <fullName evidence="3">Gliding motility protein GldL</fullName>
    </submittedName>
</protein>
<keyword evidence="1" id="KW-1133">Transmembrane helix</keyword>
<dbReference type="OrthoDB" id="799967at2"/>
<evidence type="ECO:0000313" key="3">
    <source>
        <dbReference type="EMBL" id="RMB59105.1"/>
    </source>
</evidence>
<dbReference type="Pfam" id="PF22827">
    <property type="entry name" value="GldL_N"/>
    <property type="match status" value="1"/>
</dbReference>
<dbReference type="EMBL" id="REFV01000007">
    <property type="protein sequence ID" value="RMB59105.1"/>
    <property type="molecule type" value="Genomic_DNA"/>
</dbReference>
<keyword evidence="1" id="KW-0812">Transmembrane</keyword>
<sequence>MKVKHILALFVLGFTLTIAGSLFKVMHWQFAPELLIFGMGVSVIAGFLLIWKLLTIKDFKGFLNS</sequence>
<dbReference type="Proteomes" id="UP000281985">
    <property type="component" value="Unassembled WGS sequence"/>
</dbReference>
<evidence type="ECO:0000259" key="2">
    <source>
        <dbReference type="Pfam" id="PF22827"/>
    </source>
</evidence>
<organism evidence="3 4">
    <name type="scientific">Dokdonia sinensis</name>
    <dbReference type="NCBI Taxonomy" id="2479847"/>
    <lineage>
        <taxon>Bacteria</taxon>
        <taxon>Pseudomonadati</taxon>
        <taxon>Bacteroidota</taxon>
        <taxon>Flavobacteriia</taxon>
        <taxon>Flavobacteriales</taxon>
        <taxon>Flavobacteriaceae</taxon>
        <taxon>Dokdonia</taxon>
    </lineage>
</organism>
<feature type="transmembrane region" description="Helical" evidence="1">
    <location>
        <begin position="35"/>
        <end position="54"/>
    </location>
</feature>
<reference evidence="3 4" key="1">
    <citation type="submission" date="2018-10" db="EMBL/GenBank/DDBJ databases">
        <title>Dokdonia luteus sp. nov., isolated from sea water.</title>
        <authorList>
            <person name="Zhou L.Y."/>
            <person name="Du Z.J."/>
        </authorList>
    </citation>
    <scope>NUCLEOTIDE SEQUENCE [LARGE SCALE GENOMIC DNA]</scope>
    <source>
        <strain evidence="3 4">SH27</strain>
    </source>
</reference>
<evidence type="ECO:0000313" key="4">
    <source>
        <dbReference type="Proteomes" id="UP000281985"/>
    </source>
</evidence>
<proteinExistence type="predicted"/>
<dbReference type="RefSeq" id="WP_121917273.1">
    <property type="nucleotide sequence ID" value="NZ_REFV01000007.1"/>
</dbReference>
<dbReference type="InterPro" id="IPR055087">
    <property type="entry name" value="GldL-like_N"/>
</dbReference>
<keyword evidence="4" id="KW-1185">Reference proteome</keyword>
<evidence type="ECO:0000256" key="1">
    <source>
        <dbReference type="SAM" id="Phobius"/>
    </source>
</evidence>
<name>A0A3M0G2W0_9FLAO</name>
<accession>A0A3M0G2W0</accession>
<comment type="caution">
    <text evidence="3">The sequence shown here is derived from an EMBL/GenBank/DDBJ whole genome shotgun (WGS) entry which is preliminary data.</text>
</comment>
<keyword evidence="1" id="KW-0472">Membrane</keyword>
<gene>
    <name evidence="3" type="ORF">EAX61_08565</name>
</gene>